<evidence type="ECO:0000256" key="8">
    <source>
        <dbReference type="ARBA" id="ARBA00023163"/>
    </source>
</evidence>
<accession>A0AAD9GJM9</accession>
<keyword evidence="5" id="KW-0548">Nucleotidyltransferase</keyword>
<evidence type="ECO:0000256" key="7">
    <source>
        <dbReference type="ARBA" id="ARBA00022723"/>
    </source>
</evidence>
<dbReference type="PANTHER" id="PTHR10536">
    <property type="entry name" value="DNA PRIMASE SMALL SUBUNIT"/>
    <property type="match status" value="1"/>
</dbReference>
<dbReference type="Proteomes" id="UP001195914">
    <property type="component" value="Unassembled WGS sequence"/>
</dbReference>
<dbReference type="GO" id="GO:0006269">
    <property type="term" value="P:DNA replication, synthesis of primer"/>
    <property type="evidence" value="ECO:0007669"/>
    <property type="project" value="UniProtKB-KW"/>
</dbReference>
<dbReference type="InterPro" id="IPR014052">
    <property type="entry name" value="DNA_primase_ssu_euk/arc"/>
</dbReference>
<keyword evidence="11" id="KW-1185">Reference proteome</keyword>
<evidence type="ECO:0000256" key="5">
    <source>
        <dbReference type="ARBA" id="ARBA00022695"/>
    </source>
</evidence>
<sequence>MAYPDDPVVTEANLRFYYEKLYPVRDMVRWLQYEGEKTRGLLPRRELSFTFQRDAGGVTNEFYMRWQSFENQKQLQNMLSGRDNVPYKLDIGAIYNRPVSLMQLSGSNFHAVEREVVFDIDMNDYDDLRTCCTDKRICHKCWRYISIAAEVLTTSLREDFGFKNILWVYSGRRGIHCWVCDTHARALPSEARSAIVDYLTLVSAGDGHKKRVHLFGCEEHPSVQRAFDICYRNFDALLREQNFLVSPAHLKTTLDYIGEKFAKAHEFLQSAVRGSVTSSVDLFNELCKKLDVCNPADYRKTKQEFPARSRAFPTPFKELVIAFSYPRLDAAVSKDIGHLLKAPFCIHAKTGRVCVPLEPEQIATFRPEEVPTLRDMEGSPLNAYIRFFREKFVHGCTINGARERRGVSYT</sequence>
<evidence type="ECO:0000313" key="11">
    <source>
        <dbReference type="Proteomes" id="UP001195914"/>
    </source>
</evidence>
<evidence type="ECO:0000256" key="4">
    <source>
        <dbReference type="ARBA" id="ARBA00022679"/>
    </source>
</evidence>
<evidence type="ECO:0000256" key="6">
    <source>
        <dbReference type="ARBA" id="ARBA00022705"/>
    </source>
</evidence>
<organism evidence="10 11">
    <name type="scientific">Babesia divergens</name>
    <dbReference type="NCBI Taxonomy" id="32595"/>
    <lineage>
        <taxon>Eukaryota</taxon>
        <taxon>Sar</taxon>
        <taxon>Alveolata</taxon>
        <taxon>Apicomplexa</taxon>
        <taxon>Aconoidasida</taxon>
        <taxon>Piroplasmida</taxon>
        <taxon>Babesiidae</taxon>
        <taxon>Babesia</taxon>
    </lineage>
</organism>
<evidence type="ECO:0000256" key="9">
    <source>
        <dbReference type="RuleBase" id="RU003514"/>
    </source>
</evidence>
<keyword evidence="3 9" id="KW-0639">Primosome</keyword>
<reference evidence="10" key="2">
    <citation type="submission" date="2021-05" db="EMBL/GenBank/DDBJ databases">
        <authorList>
            <person name="Pain A."/>
        </authorList>
    </citation>
    <scope>NUCLEOTIDE SEQUENCE</scope>
    <source>
        <strain evidence="10">1802A</strain>
    </source>
</reference>
<reference evidence="10" key="1">
    <citation type="journal article" date="2014" name="Nucleic Acids Res.">
        <title>The evolutionary dynamics of variant antigen genes in Babesia reveal a history of genomic innovation underlying host-parasite interaction.</title>
        <authorList>
            <person name="Jackson A.P."/>
            <person name="Otto T.D."/>
            <person name="Darby A."/>
            <person name="Ramaprasad A."/>
            <person name="Xia D."/>
            <person name="Echaide I.E."/>
            <person name="Farber M."/>
            <person name="Gahlot S."/>
            <person name="Gamble J."/>
            <person name="Gupta D."/>
            <person name="Gupta Y."/>
            <person name="Jackson L."/>
            <person name="Malandrin L."/>
            <person name="Malas T.B."/>
            <person name="Moussa E."/>
            <person name="Nair M."/>
            <person name="Reid A.J."/>
            <person name="Sanders M."/>
            <person name="Sharma J."/>
            <person name="Tracey A."/>
            <person name="Quail M.A."/>
            <person name="Weir W."/>
            <person name="Wastling J.M."/>
            <person name="Hall N."/>
            <person name="Willadsen P."/>
            <person name="Lingelbach K."/>
            <person name="Shiels B."/>
            <person name="Tait A."/>
            <person name="Berriman M."/>
            <person name="Allred D.R."/>
            <person name="Pain A."/>
        </authorList>
    </citation>
    <scope>NUCLEOTIDE SEQUENCE</scope>
    <source>
        <strain evidence="10">1802A</strain>
    </source>
</reference>
<dbReference type="GO" id="GO:0046872">
    <property type="term" value="F:metal ion binding"/>
    <property type="evidence" value="ECO:0007669"/>
    <property type="project" value="UniProtKB-KW"/>
</dbReference>
<dbReference type="GO" id="GO:0005658">
    <property type="term" value="C:alpha DNA polymerase:primase complex"/>
    <property type="evidence" value="ECO:0007669"/>
    <property type="project" value="UniProtKB-ARBA"/>
</dbReference>
<dbReference type="EC" id="2.7.7.-" evidence="9"/>
<dbReference type="NCBIfam" id="TIGR00335">
    <property type="entry name" value="primase_sml"/>
    <property type="match status" value="1"/>
</dbReference>
<evidence type="ECO:0000256" key="2">
    <source>
        <dbReference type="ARBA" id="ARBA00022478"/>
    </source>
</evidence>
<evidence type="ECO:0000313" key="10">
    <source>
        <dbReference type="EMBL" id="KAK1939702.1"/>
    </source>
</evidence>
<dbReference type="Gene3D" id="3.90.920.10">
    <property type="entry name" value="DNA primase, PRIM domain"/>
    <property type="match status" value="1"/>
</dbReference>
<keyword evidence="2 9" id="KW-0240">DNA-directed RNA polymerase</keyword>
<protein>
    <recommendedName>
        <fullName evidence="9">DNA primase</fullName>
        <ecNumber evidence="9">2.7.7.-</ecNumber>
    </recommendedName>
</protein>
<gene>
    <name evidence="10" type="ORF">X943_002387</name>
</gene>
<keyword evidence="7" id="KW-0479">Metal-binding</keyword>
<keyword evidence="4 9" id="KW-0808">Transferase</keyword>
<name>A0AAD9GJM9_BABDI</name>
<dbReference type="AlphaFoldDB" id="A0AAD9GJM9"/>
<dbReference type="SUPFAM" id="SSF56747">
    <property type="entry name" value="Prim-pol domain"/>
    <property type="match status" value="1"/>
</dbReference>
<comment type="caution">
    <text evidence="10">The sequence shown here is derived from an EMBL/GenBank/DDBJ whole genome shotgun (WGS) entry which is preliminary data.</text>
</comment>
<keyword evidence="6 9" id="KW-0235">DNA replication</keyword>
<dbReference type="GO" id="GO:0003899">
    <property type="term" value="F:DNA-directed RNA polymerase activity"/>
    <property type="evidence" value="ECO:0007669"/>
    <property type="project" value="InterPro"/>
</dbReference>
<comment type="similarity">
    <text evidence="1 9">Belongs to the eukaryotic-type primase small subunit family.</text>
</comment>
<dbReference type="Pfam" id="PF01896">
    <property type="entry name" value="DNA_primase_S"/>
    <property type="match status" value="1"/>
</dbReference>
<proteinExistence type="inferred from homology"/>
<dbReference type="CDD" id="cd04860">
    <property type="entry name" value="AE_Prim_S"/>
    <property type="match status" value="1"/>
</dbReference>
<evidence type="ECO:0000256" key="1">
    <source>
        <dbReference type="ARBA" id="ARBA00009762"/>
    </source>
</evidence>
<keyword evidence="8" id="KW-0804">Transcription</keyword>
<evidence type="ECO:0000256" key="3">
    <source>
        <dbReference type="ARBA" id="ARBA00022515"/>
    </source>
</evidence>
<dbReference type="InterPro" id="IPR002755">
    <property type="entry name" value="DNA_primase_S"/>
</dbReference>
<dbReference type="EMBL" id="JAHBMH010000007">
    <property type="protein sequence ID" value="KAK1939702.1"/>
    <property type="molecule type" value="Genomic_DNA"/>
</dbReference>